<dbReference type="EMBL" id="UZAL01034621">
    <property type="protein sequence ID" value="VDP65800.1"/>
    <property type="molecule type" value="Genomic_DNA"/>
</dbReference>
<evidence type="ECO:0000313" key="2">
    <source>
        <dbReference type="Proteomes" id="UP000269396"/>
    </source>
</evidence>
<sequence length="224" mass="25581">MFLDCKYTALALPIRAFISASDPPYPSMMLPRYDQLKEEETTMEDNWKGIKEALISTCQEVLGLKKHHHKEWISIKTLDRIKERKNKKTAINNSRTQAEYIGENKQVKKSIRADKKKYVEELATTVKKAARDGNMKQLFDTAKKQAGKYSKPTTAEQTVEYFKEPLKRPAPMNPPDIEAAHRDFPIDVNPPTMEEIRMATRQIKSGKAAGLDNMPAEALKSDIE</sequence>
<proteinExistence type="predicted"/>
<organism evidence="1 2">
    <name type="scientific">Schistosoma mattheei</name>
    <dbReference type="NCBI Taxonomy" id="31246"/>
    <lineage>
        <taxon>Eukaryota</taxon>
        <taxon>Metazoa</taxon>
        <taxon>Spiralia</taxon>
        <taxon>Lophotrochozoa</taxon>
        <taxon>Platyhelminthes</taxon>
        <taxon>Trematoda</taxon>
        <taxon>Digenea</taxon>
        <taxon>Strigeidida</taxon>
        <taxon>Schistosomatoidea</taxon>
        <taxon>Schistosomatidae</taxon>
        <taxon>Schistosoma</taxon>
    </lineage>
</organism>
<reference evidence="1 2" key="1">
    <citation type="submission" date="2018-11" db="EMBL/GenBank/DDBJ databases">
        <authorList>
            <consortium name="Pathogen Informatics"/>
        </authorList>
    </citation>
    <scope>NUCLEOTIDE SEQUENCE [LARGE SCALE GENOMIC DNA]</scope>
    <source>
        <strain>Denwood</strain>
        <strain evidence="2">Zambia</strain>
    </source>
</reference>
<accession>A0A183PJ81</accession>
<keyword evidence="2" id="KW-1185">Reference proteome</keyword>
<gene>
    <name evidence="1" type="ORF">SMTD_LOCUS14417</name>
</gene>
<evidence type="ECO:0000313" key="1">
    <source>
        <dbReference type="EMBL" id="VDP65800.1"/>
    </source>
</evidence>
<protein>
    <submittedName>
        <fullName evidence="1">Uncharacterized protein</fullName>
    </submittedName>
</protein>
<dbReference type="AlphaFoldDB" id="A0A183PJ81"/>
<dbReference type="Proteomes" id="UP000269396">
    <property type="component" value="Unassembled WGS sequence"/>
</dbReference>
<name>A0A183PJ81_9TREM</name>
<feature type="non-terminal residue" evidence="1">
    <location>
        <position position="224"/>
    </location>
</feature>